<dbReference type="AlphaFoldDB" id="A0A1A9Z774"/>
<dbReference type="Gene3D" id="3.30.40.10">
    <property type="entry name" value="Zinc/RING finger domain, C3HC4 (zinc finger)"/>
    <property type="match status" value="1"/>
</dbReference>
<protein>
    <submittedName>
        <fullName evidence="2">Uncharacterized protein</fullName>
    </submittedName>
</protein>
<reference evidence="3" key="1">
    <citation type="submission" date="2014-03" db="EMBL/GenBank/DDBJ databases">
        <authorList>
            <person name="Aksoy S."/>
            <person name="Warren W."/>
            <person name="Wilson R.K."/>
        </authorList>
    </citation>
    <scope>NUCLEOTIDE SEQUENCE [LARGE SCALE GENOMIC DNA]</scope>
    <source>
        <strain evidence="3">IAEA</strain>
    </source>
</reference>
<proteinExistence type="predicted"/>
<evidence type="ECO:0000313" key="3">
    <source>
        <dbReference type="Proteomes" id="UP000092445"/>
    </source>
</evidence>
<dbReference type="InterPro" id="IPR013083">
    <property type="entry name" value="Znf_RING/FYVE/PHD"/>
</dbReference>
<keyword evidence="3" id="KW-1185">Reference proteome</keyword>
<accession>A0A1A9Z774</accession>
<evidence type="ECO:0000313" key="2">
    <source>
        <dbReference type="EnsemblMetazoa" id="GPAI006014-PA"/>
    </source>
</evidence>
<dbReference type="VEuPathDB" id="VectorBase:GPAI006014"/>
<organism evidence="2 3">
    <name type="scientific">Glossina pallidipes</name>
    <name type="common">Tsetse fly</name>
    <dbReference type="NCBI Taxonomy" id="7398"/>
    <lineage>
        <taxon>Eukaryota</taxon>
        <taxon>Metazoa</taxon>
        <taxon>Ecdysozoa</taxon>
        <taxon>Arthropoda</taxon>
        <taxon>Hexapoda</taxon>
        <taxon>Insecta</taxon>
        <taxon>Pterygota</taxon>
        <taxon>Neoptera</taxon>
        <taxon>Endopterygota</taxon>
        <taxon>Diptera</taxon>
        <taxon>Brachycera</taxon>
        <taxon>Muscomorpha</taxon>
        <taxon>Hippoboscoidea</taxon>
        <taxon>Glossinidae</taxon>
        <taxon>Glossina</taxon>
    </lineage>
</organism>
<sequence length="252" mass="27346">MSSGRSARLPPTPNAPNNKQWAATNNATVSSSSSALLSTASGSLREPNSNNVMNSYNISNSITTRINMTPIIGISGGAVVGDGGSVDVDGGGGLINRVDAATEGIPGETIDALGPELAVATSQVLENLTENERKMIIEVLNRDENVRQRDATRIMEIVVVSILKRSDIIFFFIFVTIAPSGGLSYVHEGIEFHLDRTIPDSYTLKGFRRIRESETFFGAENIFRMSREDDISTKNYVVAFKELKHNQESGFS</sequence>
<reference evidence="2" key="2">
    <citation type="submission" date="2020-05" db="UniProtKB">
        <authorList>
            <consortium name="EnsemblMetazoa"/>
        </authorList>
    </citation>
    <scope>IDENTIFICATION</scope>
    <source>
        <strain evidence="2">IAEA</strain>
    </source>
</reference>
<name>A0A1A9Z774_GLOPL</name>
<feature type="region of interest" description="Disordered" evidence="1">
    <location>
        <begin position="1"/>
        <end position="20"/>
    </location>
</feature>
<dbReference type="Proteomes" id="UP000092445">
    <property type="component" value="Unassembled WGS sequence"/>
</dbReference>
<dbReference type="EnsemblMetazoa" id="GPAI006014-RA">
    <property type="protein sequence ID" value="GPAI006014-PA"/>
    <property type="gene ID" value="GPAI006014"/>
</dbReference>
<evidence type="ECO:0000256" key="1">
    <source>
        <dbReference type="SAM" id="MobiDB-lite"/>
    </source>
</evidence>